<keyword evidence="8 9" id="KW-0813">Transport</keyword>
<keyword evidence="6 8" id="KW-1133">Transmembrane helix</keyword>
<feature type="transmembrane region" description="Helical" evidence="8">
    <location>
        <begin position="160"/>
        <end position="179"/>
    </location>
</feature>
<feature type="transmembrane region" description="Helical" evidence="8">
    <location>
        <begin position="382"/>
        <end position="403"/>
    </location>
</feature>
<sequence length="520" mass="56146">MKKSNKAAKSALIIMTFSLGSKFLGFIRETLIANRFGSGMETDAFFAALTATGLLTNLISVAIGTTFIPVLSEIEAKEGKEGKINHTNNMINILLVLSIVLSILGILAAPLIVKLLAKGFESEQYYLAIKLTRIGLPMLIFSSLMGALTGFLQSEQRHTSTAAIGIPFNMVYIFFLLFLSKTFGIVGLMVAAVLAVLGQLLILIPESKVAGYKYSFIFDIKDKYIIRVLWLSVPVLLGVAISDLNAIIDRRIASTLQIGSISALSYANKLNGLILGVFISAIATVIYPILSKEANEDNMEGVKESLGYGVNLIILITIPATIGLITLAEPIVRVAFERGKFDAAATLMTSKALVFYSVGLIGAALRVLLARTFYSLQDTKTPMINGTISIVVNVVLNLILVNFLSHGGLALGTSIANIVATALLFYSLRKRIGNIGTKSYIKCGLKAGLASSIMGISVYFIYNRLMTIPITLSIYEAIVLCIAVGIGVIIYGILSYMLGIEEIKMLVDEVKLRISKSNRK</sequence>
<evidence type="ECO:0000256" key="7">
    <source>
        <dbReference type="ARBA" id="ARBA00023136"/>
    </source>
</evidence>
<dbReference type="Pfam" id="PF03023">
    <property type="entry name" value="MurJ"/>
    <property type="match status" value="1"/>
</dbReference>
<feature type="transmembrane region" description="Helical" evidence="8">
    <location>
        <begin position="409"/>
        <end position="428"/>
    </location>
</feature>
<organism evidence="10 11">
    <name type="scientific">Wansuia hejianensis</name>
    <dbReference type="NCBI Taxonomy" id="2763667"/>
    <lineage>
        <taxon>Bacteria</taxon>
        <taxon>Bacillati</taxon>
        <taxon>Bacillota</taxon>
        <taxon>Clostridia</taxon>
        <taxon>Lachnospirales</taxon>
        <taxon>Lachnospiraceae</taxon>
        <taxon>Wansuia</taxon>
    </lineage>
</organism>
<feature type="transmembrane region" description="Helical" evidence="8">
    <location>
        <begin position="474"/>
        <end position="498"/>
    </location>
</feature>
<evidence type="ECO:0000313" key="11">
    <source>
        <dbReference type="Proteomes" id="UP000601522"/>
    </source>
</evidence>
<dbReference type="GO" id="GO:0008360">
    <property type="term" value="P:regulation of cell shape"/>
    <property type="evidence" value="ECO:0007669"/>
    <property type="project" value="UniProtKB-UniRule"/>
</dbReference>
<feature type="transmembrane region" description="Helical" evidence="8">
    <location>
        <begin position="224"/>
        <end position="241"/>
    </location>
</feature>
<feature type="transmembrane region" description="Helical" evidence="8">
    <location>
        <begin position="440"/>
        <end position="462"/>
    </location>
</feature>
<comment type="caution">
    <text evidence="10">The sequence shown here is derived from an EMBL/GenBank/DDBJ whole genome shotgun (WGS) entry which is preliminary data.</text>
</comment>
<feature type="transmembrane region" description="Helical" evidence="8">
    <location>
        <begin position="185"/>
        <end position="204"/>
    </location>
</feature>
<evidence type="ECO:0000256" key="1">
    <source>
        <dbReference type="ARBA" id="ARBA00004651"/>
    </source>
</evidence>
<dbReference type="PIRSF" id="PIRSF002869">
    <property type="entry name" value="MviN"/>
    <property type="match status" value="1"/>
</dbReference>
<name>A0A926IMZ6_9FIRM</name>
<dbReference type="AlphaFoldDB" id="A0A926IMZ6"/>
<protein>
    <recommendedName>
        <fullName evidence="8">Probable lipid II flippase MurJ</fullName>
    </recommendedName>
</protein>
<comment type="similarity">
    <text evidence="8 9">Belongs to the MurJ/MviN family.</text>
</comment>
<gene>
    <name evidence="8 10" type="primary">murJ</name>
    <name evidence="10" type="ORF">H8689_03335</name>
</gene>
<feature type="transmembrane region" description="Helical" evidence="8">
    <location>
        <begin position="125"/>
        <end position="148"/>
    </location>
</feature>
<evidence type="ECO:0000313" key="10">
    <source>
        <dbReference type="EMBL" id="MBC8590173.1"/>
    </source>
</evidence>
<keyword evidence="8 9" id="KW-0961">Cell wall biogenesis/degradation</keyword>
<keyword evidence="3 8" id="KW-0812">Transmembrane</keyword>
<dbReference type="GO" id="GO:0009252">
    <property type="term" value="P:peptidoglycan biosynthetic process"/>
    <property type="evidence" value="ECO:0007669"/>
    <property type="project" value="UniProtKB-UniRule"/>
</dbReference>
<reference evidence="10 11" key="1">
    <citation type="submission" date="2020-08" db="EMBL/GenBank/DDBJ databases">
        <title>Genome public.</title>
        <authorList>
            <person name="Liu C."/>
            <person name="Sun Q."/>
        </authorList>
    </citation>
    <scope>NUCLEOTIDE SEQUENCE [LARGE SCALE GENOMIC DNA]</scope>
    <source>
        <strain evidence="10 11">NSJ-26</strain>
    </source>
</reference>
<comment type="subcellular location">
    <subcellularLocation>
        <location evidence="1 8">Cell membrane</location>
        <topology evidence="1 8">Multi-pass membrane protein</topology>
    </subcellularLocation>
</comment>
<feature type="transmembrane region" description="Helical" evidence="8">
    <location>
        <begin position="352"/>
        <end position="370"/>
    </location>
</feature>
<feature type="transmembrane region" description="Helical" evidence="8">
    <location>
        <begin position="45"/>
        <end position="71"/>
    </location>
</feature>
<proteinExistence type="inferred from homology"/>
<comment type="pathway">
    <text evidence="8">Cell wall biogenesis; peptidoglycan biosynthesis.</text>
</comment>
<dbReference type="EMBL" id="JACRTK010000001">
    <property type="protein sequence ID" value="MBC8590173.1"/>
    <property type="molecule type" value="Genomic_DNA"/>
</dbReference>
<dbReference type="PANTHER" id="PTHR47019:SF1">
    <property type="entry name" value="LIPID II FLIPPASE MURJ"/>
    <property type="match status" value="1"/>
</dbReference>
<keyword evidence="7 8" id="KW-0472">Membrane</keyword>
<dbReference type="PANTHER" id="PTHR47019">
    <property type="entry name" value="LIPID II FLIPPASE MURJ"/>
    <property type="match status" value="1"/>
</dbReference>
<dbReference type="GO" id="GO:0071555">
    <property type="term" value="P:cell wall organization"/>
    <property type="evidence" value="ECO:0007669"/>
    <property type="project" value="UniProtKB-UniRule"/>
</dbReference>
<evidence type="ECO:0000256" key="8">
    <source>
        <dbReference type="HAMAP-Rule" id="MF_02078"/>
    </source>
</evidence>
<feature type="transmembrane region" description="Helical" evidence="8">
    <location>
        <begin position="91"/>
        <end position="113"/>
    </location>
</feature>
<feature type="transmembrane region" description="Helical" evidence="8">
    <location>
        <begin position="270"/>
        <end position="290"/>
    </location>
</feature>
<dbReference type="InterPro" id="IPR051050">
    <property type="entry name" value="Lipid_II_flippase_MurJ/MviN"/>
</dbReference>
<evidence type="ECO:0000256" key="9">
    <source>
        <dbReference type="PIRNR" id="PIRNR002869"/>
    </source>
</evidence>
<evidence type="ECO:0000256" key="3">
    <source>
        <dbReference type="ARBA" id="ARBA00022692"/>
    </source>
</evidence>
<feature type="transmembrane region" description="Helical" evidence="8">
    <location>
        <begin position="310"/>
        <end position="332"/>
    </location>
</feature>
<keyword evidence="5 8" id="KW-0573">Peptidoglycan synthesis</keyword>
<feature type="transmembrane region" description="Helical" evidence="8">
    <location>
        <begin position="12"/>
        <end position="33"/>
    </location>
</feature>
<dbReference type="RefSeq" id="WP_249322995.1">
    <property type="nucleotide sequence ID" value="NZ_JACRTK010000001.1"/>
</dbReference>
<keyword evidence="2 8" id="KW-1003">Cell membrane</keyword>
<dbReference type="Proteomes" id="UP000601522">
    <property type="component" value="Unassembled WGS sequence"/>
</dbReference>
<evidence type="ECO:0000256" key="5">
    <source>
        <dbReference type="ARBA" id="ARBA00022984"/>
    </source>
</evidence>
<dbReference type="GO" id="GO:0015648">
    <property type="term" value="F:lipid-linked peptidoglycan transporter activity"/>
    <property type="evidence" value="ECO:0007669"/>
    <property type="project" value="UniProtKB-UniRule"/>
</dbReference>
<dbReference type="NCBIfam" id="TIGR01695">
    <property type="entry name" value="murJ_mviN"/>
    <property type="match status" value="1"/>
</dbReference>
<keyword evidence="11" id="KW-1185">Reference proteome</keyword>
<evidence type="ECO:0000256" key="6">
    <source>
        <dbReference type="ARBA" id="ARBA00022989"/>
    </source>
</evidence>
<keyword evidence="4 8" id="KW-0133">Cell shape</keyword>
<dbReference type="GO" id="GO:0034204">
    <property type="term" value="P:lipid translocation"/>
    <property type="evidence" value="ECO:0007669"/>
    <property type="project" value="TreeGrafter"/>
</dbReference>
<dbReference type="PRINTS" id="PR01806">
    <property type="entry name" value="VIRFACTRMVIN"/>
</dbReference>
<dbReference type="GO" id="GO:0005886">
    <property type="term" value="C:plasma membrane"/>
    <property type="evidence" value="ECO:0007669"/>
    <property type="project" value="UniProtKB-SubCell"/>
</dbReference>
<evidence type="ECO:0000256" key="4">
    <source>
        <dbReference type="ARBA" id="ARBA00022960"/>
    </source>
</evidence>
<comment type="function">
    <text evidence="8 9">Involved in peptidoglycan biosynthesis. Transports lipid-linked peptidoglycan precursors from the inner to the outer leaflet of the cytoplasmic membrane.</text>
</comment>
<dbReference type="InterPro" id="IPR004268">
    <property type="entry name" value="MurJ"/>
</dbReference>
<accession>A0A926IMZ6</accession>
<dbReference type="HAMAP" id="MF_02078">
    <property type="entry name" value="MurJ_MviN"/>
    <property type="match status" value="1"/>
</dbReference>
<evidence type="ECO:0000256" key="2">
    <source>
        <dbReference type="ARBA" id="ARBA00022475"/>
    </source>
</evidence>
<dbReference type="CDD" id="cd13123">
    <property type="entry name" value="MATE_MurJ_like"/>
    <property type="match status" value="1"/>
</dbReference>